<dbReference type="STRING" id="1660.APY09_05695"/>
<dbReference type="OrthoDB" id="3217709at2"/>
<accession>A0A2X0U030</accession>
<keyword evidence="4" id="KW-1185">Reference proteome</keyword>
<dbReference type="GO" id="GO:0005524">
    <property type="term" value="F:ATP binding"/>
    <property type="evidence" value="ECO:0007669"/>
    <property type="project" value="UniProtKB-KW"/>
</dbReference>
<organism evidence="3 4">
    <name type="scientific">Schaalia odontolytica</name>
    <dbReference type="NCBI Taxonomy" id="1660"/>
    <lineage>
        <taxon>Bacteria</taxon>
        <taxon>Bacillati</taxon>
        <taxon>Actinomycetota</taxon>
        <taxon>Actinomycetes</taxon>
        <taxon>Actinomycetales</taxon>
        <taxon>Actinomycetaceae</taxon>
        <taxon>Schaalia</taxon>
    </lineage>
</organism>
<dbReference type="RefSeq" id="WP_111822802.1">
    <property type="nucleotide sequence ID" value="NZ_CBDERX010000044.1"/>
</dbReference>
<proteinExistence type="predicted"/>
<keyword evidence="1" id="KW-0547">Nucleotide-binding</keyword>
<dbReference type="SUPFAM" id="SSF52540">
    <property type="entry name" value="P-loop containing nucleoside triphosphate hydrolases"/>
    <property type="match status" value="1"/>
</dbReference>
<dbReference type="EMBL" id="UAPR01000001">
    <property type="protein sequence ID" value="SPT54646.1"/>
    <property type="molecule type" value="Genomic_DNA"/>
</dbReference>
<dbReference type="InterPro" id="IPR050625">
    <property type="entry name" value="ParA/MinD_ATPase"/>
</dbReference>
<dbReference type="GO" id="GO:0009898">
    <property type="term" value="C:cytoplasmic side of plasma membrane"/>
    <property type="evidence" value="ECO:0007669"/>
    <property type="project" value="TreeGrafter"/>
</dbReference>
<evidence type="ECO:0000313" key="4">
    <source>
        <dbReference type="Proteomes" id="UP000250192"/>
    </source>
</evidence>
<sequence length="395" mass="41399">MTSVHGVVILADQRYEAPLIQAIQEHSETLAIVRRCADLAEVVAAARAGVADLAVIDGSDPDMTVETVEALRACGMSVVALAPHSERARLASLGVASVAAPGSPEQVVNSLIAATRSLRVHDVQADERPEPPPPPSSPGAVIAVWGTSGAPGRTTLASGIATILARSAPTLLVDADTANPTVAHLLGLPVQASGLSLLARTASRGPLTPQDIDAASVQRCEGLRVITGLVTPHRWREVSRPSMESIVGALRLSARHCVVDVAATSLEKTARGASRDDAALGVLERADRLVIVARGDIVGINRLSFLARWWEEHGRDMPVDIIVNRVSTHAIGPHPVPSLQGAIGAFMPDHHFHVVYEDPGVGRAALRGKALGEKGTRCDASDALEAIVAQWMPTL</sequence>
<name>A0A2X0U030_9ACTO</name>
<protein>
    <submittedName>
        <fullName evidence="3">Flp pilus assembly protein, ATPase CpaE</fullName>
    </submittedName>
</protein>
<evidence type="ECO:0000313" key="3">
    <source>
        <dbReference type="EMBL" id="SPT54646.1"/>
    </source>
</evidence>
<reference evidence="3 4" key="1">
    <citation type="submission" date="2018-06" db="EMBL/GenBank/DDBJ databases">
        <authorList>
            <consortium name="Pathogen Informatics"/>
            <person name="Doyle S."/>
        </authorList>
    </citation>
    <scope>NUCLEOTIDE SEQUENCE [LARGE SCALE GENOMIC DNA]</scope>
    <source>
        <strain evidence="3 4">NCTC9935</strain>
    </source>
</reference>
<dbReference type="GO" id="GO:0016887">
    <property type="term" value="F:ATP hydrolysis activity"/>
    <property type="evidence" value="ECO:0007669"/>
    <property type="project" value="TreeGrafter"/>
</dbReference>
<keyword evidence="2" id="KW-0067">ATP-binding</keyword>
<dbReference type="AlphaFoldDB" id="A0A2X0U030"/>
<dbReference type="PANTHER" id="PTHR43384">
    <property type="entry name" value="SEPTUM SITE-DETERMINING PROTEIN MIND HOMOLOG, CHLOROPLASTIC-RELATED"/>
    <property type="match status" value="1"/>
</dbReference>
<dbReference type="InterPro" id="IPR027417">
    <property type="entry name" value="P-loop_NTPase"/>
</dbReference>
<dbReference type="GeneID" id="93757575"/>
<dbReference type="GO" id="GO:0005829">
    <property type="term" value="C:cytosol"/>
    <property type="evidence" value="ECO:0007669"/>
    <property type="project" value="TreeGrafter"/>
</dbReference>
<dbReference type="Proteomes" id="UP000250192">
    <property type="component" value="Unassembled WGS sequence"/>
</dbReference>
<dbReference type="GO" id="GO:0051782">
    <property type="term" value="P:negative regulation of cell division"/>
    <property type="evidence" value="ECO:0007669"/>
    <property type="project" value="TreeGrafter"/>
</dbReference>
<dbReference type="PANTHER" id="PTHR43384:SF6">
    <property type="entry name" value="SEPTUM SITE-DETERMINING PROTEIN MIND HOMOLOG, CHLOROPLASTIC"/>
    <property type="match status" value="1"/>
</dbReference>
<gene>
    <name evidence="3" type="ORF">NCTC9935_00187</name>
</gene>
<dbReference type="Gene3D" id="3.40.50.300">
    <property type="entry name" value="P-loop containing nucleotide triphosphate hydrolases"/>
    <property type="match status" value="1"/>
</dbReference>
<evidence type="ECO:0000256" key="1">
    <source>
        <dbReference type="ARBA" id="ARBA00022741"/>
    </source>
</evidence>
<evidence type="ECO:0000256" key="2">
    <source>
        <dbReference type="ARBA" id="ARBA00022840"/>
    </source>
</evidence>